<comment type="function">
    <text evidence="8 9">Intramembrane glycolipid transporter that operates in the biosynthetic pathway of dolichol-linked oligosaccharides, the glycan precursors employed in protein asparagine (N)-glycosylation. The sequential addition of sugars to dolichol pyrophosphate produces dolichol-linked oligosaccharides containing fourteen sugars, including two GlcNAcs, nine mannoses and three glucoses. Once assembled, the oligosaccharide is transferred from the lipid to nascent proteins by oligosaccharyltransferases. The assembly of dolichol-linked oligosaccharides begins on the cytosolic side of the endoplasmic reticulum membrane and finishes in its lumen. RFT1 could mediate the translocation of the cytosolically oriented intermediate DolPP-GlcNAc2Man5, produced by ALG11, into the ER lumen where dolichol-linked oligosaccharides assembly continues. However, the intramembrane lipid transporter activity could not be confirmed in vitro.</text>
</comment>
<gene>
    <name evidence="10" type="ORF">F0562_031400</name>
</gene>
<evidence type="ECO:0000256" key="9">
    <source>
        <dbReference type="RuleBase" id="RU365067"/>
    </source>
</evidence>
<keyword evidence="4 9" id="KW-0812">Transmembrane</keyword>
<keyword evidence="11" id="KW-1185">Reference proteome</keyword>
<evidence type="ECO:0000256" key="8">
    <source>
        <dbReference type="ARBA" id="ARBA00045912"/>
    </source>
</evidence>
<protein>
    <recommendedName>
        <fullName evidence="9">Protein RFT1 homolog</fullName>
    </recommendedName>
</protein>
<dbReference type="AlphaFoldDB" id="A0A5J5ASB0"/>
<evidence type="ECO:0000256" key="4">
    <source>
        <dbReference type="ARBA" id="ARBA00022692"/>
    </source>
</evidence>
<comment type="pathway">
    <text evidence="2">Protein modification; protein glycosylation.</text>
</comment>
<dbReference type="GO" id="GO:0034203">
    <property type="term" value="P:glycolipid translocation"/>
    <property type="evidence" value="ECO:0007669"/>
    <property type="project" value="TreeGrafter"/>
</dbReference>
<reference evidence="10 11" key="1">
    <citation type="submission" date="2019-09" db="EMBL/GenBank/DDBJ databases">
        <title>A chromosome-level genome assembly of the Chinese tupelo Nyssa sinensis.</title>
        <authorList>
            <person name="Yang X."/>
            <person name="Kang M."/>
            <person name="Yang Y."/>
            <person name="Xiong H."/>
            <person name="Wang M."/>
            <person name="Zhang Z."/>
            <person name="Wang Z."/>
            <person name="Wu H."/>
            <person name="Ma T."/>
            <person name="Liu J."/>
            <person name="Xi Z."/>
        </authorList>
    </citation>
    <scope>NUCLEOTIDE SEQUENCE [LARGE SCALE GENOMIC DNA]</scope>
    <source>
        <strain evidence="10">J267</strain>
        <tissue evidence="10">Leaf</tissue>
    </source>
</reference>
<dbReference type="OrthoDB" id="9979195at2759"/>
<feature type="transmembrane region" description="Helical" evidence="9">
    <location>
        <begin position="5"/>
        <end position="23"/>
    </location>
</feature>
<comment type="similarity">
    <text evidence="3 9">Belongs to the RFT1 family.</text>
</comment>
<keyword evidence="6 9" id="KW-1133">Transmembrane helix</keyword>
<dbReference type="GO" id="GO:0005789">
    <property type="term" value="C:endoplasmic reticulum membrane"/>
    <property type="evidence" value="ECO:0007669"/>
    <property type="project" value="UniProtKB-SubCell"/>
</dbReference>
<evidence type="ECO:0000256" key="1">
    <source>
        <dbReference type="ARBA" id="ARBA00004477"/>
    </source>
</evidence>
<evidence type="ECO:0000256" key="5">
    <source>
        <dbReference type="ARBA" id="ARBA00022824"/>
    </source>
</evidence>
<dbReference type="InterPro" id="IPR007594">
    <property type="entry name" value="RFT1"/>
</dbReference>
<keyword evidence="7 9" id="KW-0472">Membrane</keyword>
<comment type="caution">
    <text evidence="9">Lacks conserved residue(s) required for the propagation of feature annotation.</text>
</comment>
<sequence>MALPLGIVITITACMLVFWWQALSYSSRYAQAILINGFSCILELLAEPLYILSQTLLFLKLMVETAANTFALCNNLHPHCQAN</sequence>
<evidence type="ECO:0000256" key="2">
    <source>
        <dbReference type="ARBA" id="ARBA00004922"/>
    </source>
</evidence>
<dbReference type="Pfam" id="PF04506">
    <property type="entry name" value="Rft-1"/>
    <property type="match status" value="1"/>
</dbReference>
<dbReference type="PANTHER" id="PTHR13117">
    <property type="entry name" value="ENDOPLASMIC RETICULUM MULTISPAN TRANSMEMBRANE PROTEIN-RELATED"/>
    <property type="match status" value="1"/>
</dbReference>
<proteinExistence type="inferred from homology"/>
<evidence type="ECO:0000313" key="10">
    <source>
        <dbReference type="EMBL" id="KAA8533883.1"/>
    </source>
</evidence>
<dbReference type="EMBL" id="CM018041">
    <property type="protein sequence ID" value="KAA8533883.1"/>
    <property type="molecule type" value="Genomic_DNA"/>
</dbReference>
<evidence type="ECO:0000256" key="6">
    <source>
        <dbReference type="ARBA" id="ARBA00022989"/>
    </source>
</evidence>
<evidence type="ECO:0000256" key="7">
    <source>
        <dbReference type="ARBA" id="ARBA00023136"/>
    </source>
</evidence>
<evidence type="ECO:0000313" key="11">
    <source>
        <dbReference type="Proteomes" id="UP000325577"/>
    </source>
</evidence>
<organism evidence="10 11">
    <name type="scientific">Nyssa sinensis</name>
    <dbReference type="NCBI Taxonomy" id="561372"/>
    <lineage>
        <taxon>Eukaryota</taxon>
        <taxon>Viridiplantae</taxon>
        <taxon>Streptophyta</taxon>
        <taxon>Embryophyta</taxon>
        <taxon>Tracheophyta</taxon>
        <taxon>Spermatophyta</taxon>
        <taxon>Magnoliopsida</taxon>
        <taxon>eudicotyledons</taxon>
        <taxon>Gunneridae</taxon>
        <taxon>Pentapetalae</taxon>
        <taxon>asterids</taxon>
        <taxon>Cornales</taxon>
        <taxon>Nyssaceae</taxon>
        <taxon>Nyssa</taxon>
    </lineage>
</organism>
<feature type="transmembrane region" description="Helical" evidence="9">
    <location>
        <begin position="29"/>
        <end position="52"/>
    </location>
</feature>
<dbReference type="PANTHER" id="PTHR13117:SF5">
    <property type="entry name" value="PROTEIN RFT1 HOMOLOG"/>
    <property type="match status" value="1"/>
</dbReference>
<accession>A0A5J5ASB0</accession>
<evidence type="ECO:0000256" key="3">
    <source>
        <dbReference type="ARBA" id="ARBA00010288"/>
    </source>
</evidence>
<dbReference type="Proteomes" id="UP000325577">
    <property type="component" value="Linkage Group LG18"/>
</dbReference>
<comment type="subcellular location">
    <subcellularLocation>
        <location evidence="1 9">Endoplasmic reticulum membrane</location>
        <topology evidence="1 9">Multi-pass membrane protein</topology>
    </subcellularLocation>
</comment>
<name>A0A5J5ASB0_9ASTE</name>
<keyword evidence="5" id="KW-0256">Endoplasmic reticulum</keyword>
<dbReference type="GO" id="GO:0006488">
    <property type="term" value="P:dolichol-linked oligosaccharide biosynthetic process"/>
    <property type="evidence" value="ECO:0007669"/>
    <property type="project" value="InterPro"/>
</dbReference>